<dbReference type="Proteomes" id="UP001154282">
    <property type="component" value="Unassembled WGS sequence"/>
</dbReference>
<evidence type="ECO:0000313" key="2">
    <source>
        <dbReference type="Proteomes" id="UP001154282"/>
    </source>
</evidence>
<dbReference type="AlphaFoldDB" id="A0AAV0S3V7"/>
<sequence length="87" mass="9839">MPTPTKVSELSTLGNVHKKFPFEGSISLSSTTQHQLSSLIRGEDWSKLVLLQAPISREKRCLKMRKNGKMEKAFSPFSRSNCLAIRF</sequence>
<organism evidence="1 2">
    <name type="scientific">Linum tenue</name>
    <dbReference type="NCBI Taxonomy" id="586396"/>
    <lineage>
        <taxon>Eukaryota</taxon>
        <taxon>Viridiplantae</taxon>
        <taxon>Streptophyta</taxon>
        <taxon>Embryophyta</taxon>
        <taxon>Tracheophyta</taxon>
        <taxon>Spermatophyta</taxon>
        <taxon>Magnoliopsida</taxon>
        <taxon>eudicotyledons</taxon>
        <taxon>Gunneridae</taxon>
        <taxon>Pentapetalae</taxon>
        <taxon>rosids</taxon>
        <taxon>fabids</taxon>
        <taxon>Malpighiales</taxon>
        <taxon>Linaceae</taxon>
        <taxon>Linum</taxon>
    </lineage>
</organism>
<protein>
    <submittedName>
        <fullName evidence="1">Uncharacterized protein</fullName>
    </submittedName>
</protein>
<keyword evidence="2" id="KW-1185">Reference proteome</keyword>
<evidence type="ECO:0000313" key="1">
    <source>
        <dbReference type="EMBL" id="CAI0626437.1"/>
    </source>
</evidence>
<accession>A0AAV0S3V7</accession>
<name>A0AAV0S3V7_9ROSI</name>
<reference evidence="1" key="1">
    <citation type="submission" date="2022-08" db="EMBL/GenBank/DDBJ databases">
        <authorList>
            <person name="Gutierrez-Valencia J."/>
        </authorList>
    </citation>
    <scope>NUCLEOTIDE SEQUENCE</scope>
</reference>
<comment type="caution">
    <text evidence="1">The sequence shown here is derived from an EMBL/GenBank/DDBJ whole genome shotgun (WGS) entry which is preliminary data.</text>
</comment>
<proteinExistence type="predicted"/>
<dbReference type="EMBL" id="CAMGYJ010000011">
    <property type="protein sequence ID" value="CAI0626437.1"/>
    <property type="molecule type" value="Genomic_DNA"/>
</dbReference>
<gene>
    <name evidence="1" type="ORF">LITE_LOCUS50853</name>
</gene>